<proteinExistence type="predicted"/>
<accession>A0AAV3UP23</accession>
<protein>
    <recommendedName>
        <fullName evidence="1">DUF7344 domain-containing protein</fullName>
    </recommendedName>
</protein>
<dbReference type="InterPro" id="IPR036388">
    <property type="entry name" value="WH-like_DNA-bd_sf"/>
</dbReference>
<gene>
    <name evidence="2" type="ORF">GCM10025751_44910</name>
</gene>
<comment type="caution">
    <text evidence="2">The sequence shown here is derived from an EMBL/GenBank/DDBJ whole genome shotgun (WGS) entry which is preliminary data.</text>
</comment>
<evidence type="ECO:0000259" key="1">
    <source>
        <dbReference type="Pfam" id="PF24035"/>
    </source>
</evidence>
<dbReference type="Pfam" id="PF24035">
    <property type="entry name" value="DUF7344"/>
    <property type="match status" value="1"/>
</dbReference>
<dbReference type="EMBL" id="BAABKX010000018">
    <property type="protein sequence ID" value="GAA5060115.1"/>
    <property type="molecule type" value="Genomic_DNA"/>
</dbReference>
<name>A0AAV3UP23_9EURY</name>
<evidence type="ECO:0000313" key="2">
    <source>
        <dbReference type="EMBL" id="GAA5060115.1"/>
    </source>
</evidence>
<organism evidence="2 3">
    <name type="scientific">Haladaptatus pallidirubidus</name>
    <dbReference type="NCBI Taxonomy" id="1008152"/>
    <lineage>
        <taxon>Archaea</taxon>
        <taxon>Methanobacteriati</taxon>
        <taxon>Methanobacteriota</taxon>
        <taxon>Stenosarchaea group</taxon>
        <taxon>Halobacteria</taxon>
        <taxon>Halobacteriales</taxon>
        <taxon>Haladaptataceae</taxon>
        <taxon>Haladaptatus</taxon>
    </lineage>
</organism>
<keyword evidence="3" id="KW-1185">Reference proteome</keyword>
<dbReference type="Proteomes" id="UP001501729">
    <property type="component" value="Unassembled WGS sequence"/>
</dbReference>
<dbReference type="Gene3D" id="1.10.10.10">
    <property type="entry name" value="Winged helix-like DNA-binding domain superfamily/Winged helix DNA-binding domain"/>
    <property type="match status" value="1"/>
</dbReference>
<evidence type="ECO:0000313" key="3">
    <source>
        <dbReference type="Proteomes" id="UP001501729"/>
    </source>
</evidence>
<dbReference type="AlphaFoldDB" id="A0AAV3UP23"/>
<dbReference type="InterPro" id="IPR055768">
    <property type="entry name" value="DUF7344"/>
</dbReference>
<sequence>MLANVYRRHILHYFYGTEVESATLSELSSHVQTTLAEECEEYRIRLRLHHQHLPKLADHNVIDYDRRSETVRYWGSSQLETLLSLTASNNHS</sequence>
<feature type="domain" description="DUF7344" evidence="1">
    <location>
        <begin position="1"/>
        <end position="72"/>
    </location>
</feature>
<reference evidence="2 3" key="1">
    <citation type="journal article" date="2019" name="Int. J. Syst. Evol. Microbiol.">
        <title>The Global Catalogue of Microorganisms (GCM) 10K type strain sequencing project: providing services to taxonomists for standard genome sequencing and annotation.</title>
        <authorList>
            <consortium name="The Broad Institute Genomics Platform"/>
            <consortium name="The Broad Institute Genome Sequencing Center for Infectious Disease"/>
            <person name="Wu L."/>
            <person name="Ma J."/>
        </authorList>
    </citation>
    <scope>NUCLEOTIDE SEQUENCE [LARGE SCALE GENOMIC DNA]</scope>
    <source>
        <strain evidence="2 3">JCM 17504</strain>
    </source>
</reference>